<dbReference type="AlphaFoldDB" id="X1UAH1"/>
<feature type="non-terminal residue" evidence="1">
    <location>
        <position position="1"/>
    </location>
</feature>
<proteinExistence type="predicted"/>
<evidence type="ECO:0000313" key="1">
    <source>
        <dbReference type="EMBL" id="GAJ14464.1"/>
    </source>
</evidence>
<comment type="caution">
    <text evidence="1">The sequence shown here is derived from an EMBL/GenBank/DDBJ whole genome shotgun (WGS) entry which is preliminary data.</text>
</comment>
<name>X1UAH1_9ZZZZ</name>
<gene>
    <name evidence="1" type="ORF">S12H4_44291</name>
</gene>
<accession>X1UAH1</accession>
<evidence type="ECO:0008006" key="2">
    <source>
        <dbReference type="Google" id="ProtNLM"/>
    </source>
</evidence>
<sequence>VLGRKGVSMAKLTKGQKMGVGAVITALIATIVAAVKAKAAPPEVCTPGETKCIGRDLYECSPECEWVLLETNSPSCPGPGEFVVTDLLIEPATVNVGEPVTISVLVTNVGGERGTKTVTLEVI</sequence>
<dbReference type="EMBL" id="BARW01027279">
    <property type="protein sequence ID" value="GAJ14464.1"/>
    <property type="molecule type" value="Genomic_DNA"/>
</dbReference>
<protein>
    <recommendedName>
        <fullName evidence="2">CARDB domain-containing protein</fullName>
    </recommendedName>
</protein>
<reference evidence="1" key="1">
    <citation type="journal article" date="2014" name="Front. Microbiol.">
        <title>High frequency of phylogenetically diverse reductive dehalogenase-homologous genes in deep subseafloor sedimentary metagenomes.</title>
        <authorList>
            <person name="Kawai M."/>
            <person name="Futagami T."/>
            <person name="Toyoda A."/>
            <person name="Takaki Y."/>
            <person name="Nishi S."/>
            <person name="Hori S."/>
            <person name="Arai W."/>
            <person name="Tsubouchi T."/>
            <person name="Morono Y."/>
            <person name="Uchiyama I."/>
            <person name="Ito T."/>
            <person name="Fujiyama A."/>
            <person name="Inagaki F."/>
            <person name="Takami H."/>
        </authorList>
    </citation>
    <scope>NUCLEOTIDE SEQUENCE</scope>
    <source>
        <strain evidence="1">Expedition CK06-06</strain>
    </source>
</reference>
<organism evidence="1">
    <name type="scientific">marine sediment metagenome</name>
    <dbReference type="NCBI Taxonomy" id="412755"/>
    <lineage>
        <taxon>unclassified sequences</taxon>
        <taxon>metagenomes</taxon>
        <taxon>ecological metagenomes</taxon>
    </lineage>
</organism>